<gene>
    <name evidence="2" type="ORF">SPI_01380</name>
</gene>
<feature type="region of interest" description="Disordered" evidence="1">
    <location>
        <begin position="191"/>
        <end position="215"/>
    </location>
</feature>
<sequence length="575" mass="62100">MESGSTQRNNRTEPAHSDDYDAPASILARWDALIAEYEAFRDALRACVQQPQWPGVGPYVAMLKTEAAGAARLLLGGPPDGIQARPADAVVRAAASNLAAKEAMWRTIKKCQGVLALDRRFSPAREEDANADDGRRPRRRRRGPRVHGRESGSRTDGVFVNAVVDDGRAWLRVLPTTERQLLIEMAENGWPFGGVEENEEEEEENEDDDNRLDDDLGGISLVRTARDLVRAADANRYQGAYPRVILLLSRIVAGRDAEVDALLQRLQRILRDDAGSSSSSSSSVREDTNTSTDTQLMPLSAVVAGGAGNHRLLTPTLNVDTSILVALASDITHGTPIPPAPWHPRQRVDEMAHERAHPGAVLSMLCGALCGRRLVCTREAAATFRAMVQSMGQASEQARAAVLVDGDGHGHGHDHGNKGNVDDDDVADRRRLATYRALSAYPALLDGLRLPIAVLDEDWDLARIERAVDAGALPSVARPVARDMAGVGASSTAAKTDTKTDTTGVPTLAVFFYGWASGHTTVTTNHTAQTRIARLMERARSASGERGPTVWVCRKTRSLNGTQRESKRADGGPPG</sequence>
<dbReference type="PANTHER" id="PTHR13379">
    <property type="entry name" value="UNCHARACTERIZED DUF1308"/>
    <property type="match status" value="1"/>
</dbReference>
<accession>A0A167YX74</accession>
<feature type="region of interest" description="Disordered" evidence="1">
    <location>
        <begin position="555"/>
        <end position="575"/>
    </location>
</feature>
<dbReference type="AlphaFoldDB" id="A0A167YX74"/>
<organism evidence="2 3">
    <name type="scientific">Niveomyces insectorum RCEF 264</name>
    <dbReference type="NCBI Taxonomy" id="1081102"/>
    <lineage>
        <taxon>Eukaryota</taxon>
        <taxon>Fungi</taxon>
        <taxon>Dikarya</taxon>
        <taxon>Ascomycota</taxon>
        <taxon>Pezizomycotina</taxon>
        <taxon>Sordariomycetes</taxon>
        <taxon>Hypocreomycetidae</taxon>
        <taxon>Hypocreales</taxon>
        <taxon>Cordycipitaceae</taxon>
        <taxon>Niveomyces</taxon>
    </lineage>
</organism>
<dbReference type="STRING" id="1081102.A0A167YX74"/>
<feature type="compositionally biased region" description="Acidic residues" evidence="1">
    <location>
        <begin position="196"/>
        <end position="215"/>
    </location>
</feature>
<feature type="compositionally biased region" description="Basic and acidic residues" evidence="1">
    <location>
        <begin position="124"/>
        <end position="135"/>
    </location>
</feature>
<feature type="region of interest" description="Disordered" evidence="1">
    <location>
        <begin position="273"/>
        <end position="293"/>
    </location>
</feature>
<feature type="region of interest" description="Disordered" evidence="1">
    <location>
        <begin position="124"/>
        <end position="153"/>
    </location>
</feature>
<name>A0A167YX74_9HYPO</name>
<reference evidence="2 3" key="1">
    <citation type="journal article" date="2016" name="Genome Biol. Evol.">
        <title>Divergent and convergent evolution of fungal pathogenicity.</title>
        <authorList>
            <person name="Shang Y."/>
            <person name="Xiao G."/>
            <person name="Zheng P."/>
            <person name="Cen K."/>
            <person name="Zhan S."/>
            <person name="Wang C."/>
        </authorList>
    </citation>
    <scope>NUCLEOTIDE SEQUENCE [LARGE SCALE GENOMIC DNA]</scope>
    <source>
        <strain evidence="2 3">RCEF 264</strain>
    </source>
</reference>
<dbReference type="OrthoDB" id="441890at2759"/>
<evidence type="ECO:0000313" key="2">
    <source>
        <dbReference type="EMBL" id="OAA66804.1"/>
    </source>
</evidence>
<dbReference type="PANTHER" id="PTHR13379:SF0">
    <property type="entry name" value="UPF0415 PROTEIN C7ORF25"/>
    <property type="match status" value="1"/>
</dbReference>
<keyword evidence="3" id="KW-1185">Reference proteome</keyword>
<dbReference type="Proteomes" id="UP000076874">
    <property type="component" value="Unassembled WGS sequence"/>
</dbReference>
<feature type="compositionally biased region" description="Basic and acidic residues" evidence="1">
    <location>
        <begin position="10"/>
        <end position="19"/>
    </location>
</feature>
<feature type="compositionally biased region" description="Basic residues" evidence="1">
    <location>
        <begin position="136"/>
        <end position="146"/>
    </location>
</feature>
<dbReference type="EMBL" id="AZHD01000002">
    <property type="protein sequence ID" value="OAA66804.1"/>
    <property type="molecule type" value="Genomic_DNA"/>
</dbReference>
<evidence type="ECO:0000313" key="3">
    <source>
        <dbReference type="Proteomes" id="UP000076874"/>
    </source>
</evidence>
<evidence type="ECO:0008006" key="4">
    <source>
        <dbReference type="Google" id="ProtNLM"/>
    </source>
</evidence>
<comment type="caution">
    <text evidence="2">The sequence shown here is derived from an EMBL/GenBank/DDBJ whole genome shotgun (WGS) entry which is preliminary data.</text>
</comment>
<proteinExistence type="predicted"/>
<feature type="compositionally biased region" description="Basic and acidic residues" evidence="1">
    <location>
        <begin position="564"/>
        <end position="575"/>
    </location>
</feature>
<evidence type="ECO:0000256" key="1">
    <source>
        <dbReference type="SAM" id="MobiDB-lite"/>
    </source>
</evidence>
<feature type="region of interest" description="Disordered" evidence="1">
    <location>
        <begin position="1"/>
        <end position="20"/>
    </location>
</feature>
<protein>
    <recommendedName>
        <fullName evidence="4">DUF1308 domain-containing protein</fullName>
    </recommendedName>
</protein>